<dbReference type="PANTHER" id="PTHR30336:SF4">
    <property type="entry name" value="ENVELOPE BIOGENESIS FACTOR ELYC"/>
    <property type="match status" value="1"/>
</dbReference>
<dbReference type="InterPro" id="IPR003848">
    <property type="entry name" value="DUF218"/>
</dbReference>
<accession>A0ABV2H981</accession>
<dbReference type="Pfam" id="PF02698">
    <property type="entry name" value="DUF218"/>
    <property type="match status" value="1"/>
</dbReference>
<keyword evidence="4" id="KW-1185">Reference proteome</keyword>
<keyword evidence="1" id="KW-0472">Membrane</keyword>
<dbReference type="EMBL" id="JBEPLJ010000012">
    <property type="protein sequence ID" value="MET3587095.1"/>
    <property type="molecule type" value="Genomic_DNA"/>
</dbReference>
<comment type="caution">
    <text evidence="3">The sequence shown here is derived from an EMBL/GenBank/DDBJ whole genome shotgun (WGS) entry which is preliminary data.</text>
</comment>
<evidence type="ECO:0000259" key="2">
    <source>
        <dbReference type="Pfam" id="PF02698"/>
    </source>
</evidence>
<keyword evidence="1" id="KW-0812">Transmembrane</keyword>
<evidence type="ECO:0000313" key="4">
    <source>
        <dbReference type="Proteomes" id="UP001549031"/>
    </source>
</evidence>
<feature type="transmembrane region" description="Helical" evidence="1">
    <location>
        <begin position="27"/>
        <end position="47"/>
    </location>
</feature>
<sequence length="235" mass="26157">MQKERPRKGVGRQLFSRHSRLRRTARWLILTSFLMIAAVFGGFLWFADSVASLKPPESVKADAIVVLTGGYQRIDQAMGLLRDGAGKRLLISGAHPSTTPAQIRKMTQTPTDLFSCCVDIGYDALDTIGNANEISRWIHDNGFSVVLVVTNNYHMPRSLHELRRVDPATDYIPYPVVNSDLTRKAWFTEPDVLRTMIGEYIKVVAANARDWIGIARASGLRTREEGDASAASFAH</sequence>
<evidence type="ECO:0000256" key="1">
    <source>
        <dbReference type="SAM" id="Phobius"/>
    </source>
</evidence>
<evidence type="ECO:0000313" key="3">
    <source>
        <dbReference type="EMBL" id="MET3587095.1"/>
    </source>
</evidence>
<dbReference type="PANTHER" id="PTHR30336">
    <property type="entry name" value="INNER MEMBRANE PROTEIN, PROBABLE PERMEASE"/>
    <property type="match status" value="1"/>
</dbReference>
<keyword evidence="1" id="KW-1133">Transmembrane helix</keyword>
<feature type="domain" description="DUF218" evidence="2">
    <location>
        <begin position="62"/>
        <end position="201"/>
    </location>
</feature>
<name>A0ABV2H981_9HYPH</name>
<reference evidence="3 4" key="1">
    <citation type="submission" date="2024-06" db="EMBL/GenBank/DDBJ databases">
        <title>Genomic Encyclopedia of Type Strains, Phase IV (KMG-IV): sequencing the most valuable type-strain genomes for metagenomic binning, comparative biology and taxonomic classification.</title>
        <authorList>
            <person name="Goeker M."/>
        </authorList>
    </citation>
    <scope>NUCLEOTIDE SEQUENCE [LARGE SCALE GENOMIC DNA]</scope>
    <source>
        <strain evidence="3 4">DSM 105042</strain>
    </source>
</reference>
<dbReference type="CDD" id="cd06259">
    <property type="entry name" value="YdcF-like"/>
    <property type="match status" value="1"/>
</dbReference>
<organism evidence="3 4">
    <name type="scientific">Pseudorhizobium tarimense</name>
    <dbReference type="NCBI Taxonomy" id="1079109"/>
    <lineage>
        <taxon>Bacteria</taxon>
        <taxon>Pseudomonadati</taxon>
        <taxon>Pseudomonadota</taxon>
        <taxon>Alphaproteobacteria</taxon>
        <taxon>Hyphomicrobiales</taxon>
        <taxon>Rhizobiaceae</taxon>
        <taxon>Rhizobium/Agrobacterium group</taxon>
        <taxon>Pseudorhizobium</taxon>
    </lineage>
</organism>
<protein>
    <submittedName>
        <fullName evidence="3">Uncharacterized SAM-binding protein YcdF (DUF218 family)</fullName>
    </submittedName>
</protein>
<proteinExistence type="predicted"/>
<dbReference type="Proteomes" id="UP001549031">
    <property type="component" value="Unassembled WGS sequence"/>
</dbReference>
<dbReference type="InterPro" id="IPR051599">
    <property type="entry name" value="Cell_Envelope_Assoc"/>
</dbReference>
<gene>
    <name evidence="3" type="ORF">ABID21_003217</name>
</gene>